<evidence type="ECO:0000313" key="9">
    <source>
        <dbReference type="EMBL" id="CAH1000205.1"/>
    </source>
</evidence>
<feature type="transmembrane region" description="Helical" evidence="8">
    <location>
        <begin position="278"/>
        <end position="298"/>
    </location>
</feature>
<evidence type="ECO:0000256" key="8">
    <source>
        <dbReference type="RuleBase" id="RU363064"/>
    </source>
</evidence>
<dbReference type="PRINTS" id="PR00175">
    <property type="entry name" value="NAALASMPORT"/>
</dbReference>
<feature type="transmembrane region" description="Helical" evidence="8">
    <location>
        <begin position="304"/>
        <end position="327"/>
    </location>
</feature>
<dbReference type="Pfam" id="PF01235">
    <property type="entry name" value="Na_Ala_symp"/>
    <property type="match status" value="1"/>
</dbReference>
<protein>
    <submittedName>
        <fullName evidence="9">Amino-acid carrier protein AlsT</fullName>
    </submittedName>
</protein>
<keyword evidence="4 8" id="KW-1003">Cell membrane</keyword>
<dbReference type="PANTHER" id="PTHR30330:SF3">
    <property type="entry name" value="TRANSCRIPTIONAL REGULATOR, LRP FAMILY"/>
    <property type="match status" value="1"/>
</dbReference>
<accession>A0ABM9AZK9</accession>
<feature type="transmembrane region" description="Helical" evidence="8">
    <location>
        <begin position="464"/>
        <end position="482"/>
    </location>
</feature>
<evidence type="ECO:0000256" key="1">
    <source>
        <dbReference type="ARBA" id="ARBA00004651"/>
    </source>
</evidence>
<dbReference type="RefSeq" id="WP_238750259.1">
    <property type="nucleotide sequence ID" value="NZ_CAKLPZ010000001.1"/>
</dbReference>
<evidence type="ECO:0000256" key="3">
    <source>
        <dbReference type="ARBA" id="ARBA00022448"/>
    </source>
</evidence>
<evidence type="ECO:0000256" key="4">
    <source>
        <dbReference type="ARBA" id="ARBA00022475"/>
    </source>
</evidence>
<feature type="transmembrane region" description="Helical" evidence="8">
    <location>
        <begin position="73"/>
        <end position="97"/>
    </location>
</feature>
<keyword evidence="10" id="KW-1185">Reference proteome</keyword>
<evidence type="ECO:0000256" key="2">
    <source>
        <dbReference type="ARBA" id="ARBA00009261"/>
    </source>
</evidence>
<organism evidence="9 10">
    <name type="scientific">Neolewinella maritima</name>
    <dbReference type="NCBI Taxonomy" id="1383882"/>
    <lineage>
        <taxon>Bacteria</taxon>
        <taxon>Pseudomonadati</taxon>
        <taxon>Bacteroidota</taxon>
        <taxon>Saprospiria</taxon>
        <taxon>Saprospirales</taxon>
        <taxon>Lewinellaceae</taxon>
        <taxon>Neolewinella</taxon>
    </lineage>
</organism>
<dbReference type="Gene3D" id="1.20.1740.10">
    <property type="entry name" value="Amino acid/polyamine transporter I"/>
    <property type="match status" value="1"/>
</dbReference>
<dbReference type="Proteomes" id="UP000837803">
    <property type="component" value="Unassembled WGS sequence"/>
</dbReference>
<feature type="transmembrane region" description="Helical" evidence="8">
    <location>
        <begin position="201"/>
        <end position="225"/>
    </location>
</feature>
<dbReference type="EMBL" id="CAKLPZ010000001">
    <property type="protein sequence ID" value="CAH1000205.1"/>
    <property type="molecule type" value="Genomic_DNA"/>
</dbReference>
<proteinExistence type="inferred from homology"/>
<keyword evidence="7 8" id="KW-0472">Membrane</keyword>
<evidence type="ECO:0000313" key="10">
    <source>
        <dbReference type="Proteomes" id="UP000837803"/>
    </source>
</evidence>
<evidence type="ECO:0000256" key="6">
    <source>
        <dbReference type="ARBA" id="ARBA00022989"/>
    </source>
</evidence>
<comment type="subcellular location">
    <subcellularLocation>
        <location evidence="1 8">Cell membrane</location>
        <topology evidence="1 8">Multi-pass membrane protein</topology>
    </subcellularLocation>
</comment>
<dbReference type="InterPro" id="IPR001463">
    <property type="entry name" value="Na/Ala_symport"/>
</dbReference>
<dbReference type="NCBIfam" id="TIGR00835">
    <property type="entry name" value="agcS"/>
    <property type="match status" value="1"/>
</dbReference>
<gene>
    <name evidence="9" type="primary">alsT</name>
    <name evidence="9" type="ORF">LEM8419_01353</name>
</gene>
<evidence type="ECO:0000256" key="5">
    <source>
        <dbReference type="ARBA" id="ARBA00022692"/>
    </source>
</evidence>
<evidence type="ECO:0000256" key="7">
    <source>
        <dbReference type="ARBA" id="ARBA00023136"/>
    </source>
</evidence>
<keyword evidence="8" id="KW-0769">Symport</keyword>
<feature type="transmembrane region" description="Helical" evidence="8">
    <location>
        <begin position="368"/>
        <end position="390"/>
    </location>
</feature>
<keyword evidence="3 8" id="KW-0813">Transport</keyword>
<keyword evidence="5 8" id="KW-0812">Transmembrane</keyword>
<keyword evidence="6 8" id="KW-1133">Transmembrane helix</keyword>
<feature type="transmembrane region" description="Helical" evidence="8">
    <location>
        <begin position="245"/>
        <end position="266"/>
    </location>
</feature>
<name>A0ABM9AZK9_9BACT</name>
<feature type="transmembrane region" description="Helical" evidence="8">
    <location>
        <begin position="488"/>
        <end position="507"/>
    </location>
</feature>
<sequence length="527" mass="56040">MVRRLFSLILLLLGPVYLLAQDESDLIEEAGTSGSTIDERLQAIFEPVTAVVESVVFFEVSIAGVQIPFVLPWLIIGATVFTFYMGFINITGFKHALDVVRGKYDDPDDQGEVSHFQALTAALSGTVGVGNIAGVAYAVALGGPGATFWMIVAGLLGMTSKFVECSLGVMYRDVHADGSVSGGPMYYLDKGLKEKGPGWAVLGKVLAVMFAIACIGGSFGGGNMVQINQATQQLTEVTGGVDSFFYGRGWIFGVAMALTVGLIIIGGIKSIARVTDKVVPFMVGIYVLGALVVLGYHFADIPAAFGTIIGGAFNADALYGGIIGVLIQGFRRAAFSNEAGVGSASIAHSAAKTDEPISEGIVALLEPFIDTVVICTMTALVIIITNYGGYGAELAFENKVNDSVGDITLTSAAFESVISWFPMVLGVAVILFALSTMISWSYYGLKCWTYLFGESKINEAIYKVIFCIFVVIGSAISASAVFDFGDAMIFAMCFPNVFGLYLLMPNVRRALTSYRARIKSGEITRFE</sequence>
<dbReference type="PANTHER" id="PTHR30330">
    <property type="entry name" value="AGSS FAMILY TRANSPORTER, SODIUM-ALANINE"/>
    <property type="match status" value="1"/>
</dbReference>
<comment type="caution">
    <text evidence="9">The sequence shown here is derived from an EMBL/GenBank/DDBJ whole genome shotgun (WGS) entry which is preliminary data.</text>
</comment>
<reference evidence="9" key="1">
    <citation type="submission" date="2021-12" db="EMBL/GenBank/DDBJ databases">
        <authorList>
            <person name="Rodrigo-Torres L."/>
            <person name="Arahal R. D."/>
            <person name="Lucena T."/>
        </authorList>
    </citation>
    <scope>NUCLEOTIDE SEQUENCE</scope>
    <source>
        <strain evidence="9">CECT 8419</strain>
    </source>
</reference>
<feature type="transmembrane region" description="Helical" evidence="8">
    <location>
        <begin position="420"/>
        <end position="443"/>
    </location>
</feature>
<comment type="similarity">
    <text evidence="2 8">Belongs to the alanine or glycine:cation symporter (AGCS) (TC 2.A.25) family.</text>
</comment>